<comment type="caution">
    <text evidence="1">The sequence shown here is derived from an EMBL/GenBank/DDBJ whole genome shotgun (WGS) entry which is preliminary data.</text>
</comment>
<gene>
    <name evidence="1" type="ORF">ACFSOY_09710</name>
</gene>
<dbReference type="Pfam" id="PF10720">
    <property type="entry name" value="DUF2515"/>
    <property type="match status" value="1"/>
</dbReference>
<protein>
    <submittedName>
        <fullName evidence="1">DUF2515 family protein</fullName>
    </submittedName>
</protein>
<keyword evidence="2" id="KW-1185">Reference proteome</keyword>
<evidence type="ECO:0000313" key="2">
    <source>
        <dbReference type="Proteomes" id="UP001597343"/>
    </source>
</evidence>
<dbReference type="RefSeq" id="WP_386046073.1">
    <property type="nucleotide sequence ID" value="NZ_JBHUIO010000005.1"/>
</dbReference>
<dbReference type="Proteomes" id="UP001597343">
    <property type="component" value="Unassembled WGS sequence"/>
</dbReference>
<accession>A0ABW4ZW86</accession>
<name>A0ABW4ZW86_9BACL</name>
<evidence type="ECO:0000313" key="1">
    <source>
        <dbReference type="EMBL" id="MFD2170273.1"/>
    </source>
</evidence>
<reference evidence="2" key="1">
    <citation type="journal article" date="2019" name="Int. J. Syst. Evol. Microbiol.">
        <title>The Global Catalogue of Microorganisms (GCM) 10K type strain sequencing project: providing services to taxonomists for standard genome sequencing and annotation.</title>
        <authorList>
            <consortium name="The Broad Institute Genomics Platform"/>
            <consortium name="The Broad Institute Genome Sequencing Center for Infectious Disease"/>
            <person name="Wu L."/>
            <person name="Ma J."/>
        </authorList>
    </citation>
    <scope>NUCLEOTIDE SEQUENCE [LARGE SCALE GENOMIC DNA]</scope>
    <source>
        <strain evidence="2">CGMCC 1.13574</strain>
    </source>
</reference>
<dbReference type="EMBL" id="JBHUIO010000005">
    <property type="protein sequence ID" value="MFD2170273.1"/>
    <property type="molecule type" value="Genomic_DNA"/>
</dbReference>
<organism evidence="1 2">
    <name type="scientific">Tumebacillus lipolyticus</name>
    <dbReference type="NCBI Taxonomy" id="1280370"/>
    <lineage>
        <taxon>Bacteria</taxon>
        <taxon>Bacillati</taxon>
        <taxon>Bacillota</taxon>
        <taxon>Bacilli</taxon>
        <taxon>Bacillales</taxon>
        <taxon>Alicyclobacillaceae</taxon>
        <taxon>Tumebacillus</taxon>
    </lineage>
</organism>
<sequence length="404" mass="47402">MGAWQERWLTFWKRWRARAEGTVEVQAEREIAHLLREQLRSERLRQERGERLDPPPLSEEDERLVRQIRRETDVRNRNNITRTQAYWEVYDRSRELHWALLAHMVSRNGGYQMTDLKGDLIARAMEAGEHERFFQFLERANRSIFGDAYPQLLLYEASRKQGRPLFHLLPCFAISRFMRIIWERYWAQGDEELLTIALVINEQNMVEQHVVQQERFKPVIESFEFQAQTYLNLTQVIFPYLTEENRTELAGCVVDTFLSLTERIDTGRRLYAILFGIAEVHAGVVRFAKRTPHTASRADYFRHLYTAERSQPCLLSERYDPRVEGDALRPGAKPIYSPSLWASWPDVPDRTGGSEADWCRSTAAVVQLFAARPSEAYNISELYMDNLKLVERAVAAESWIKADE</sequence>
<proteinExistence type="predicted"/>
<dbReference type="InterPro" id="IPR019658">
    <property type="entry name" value="DUF2515"/>
</dbReference>